<dbReference type="SFLD" id="SFLDS00005">
    <property type="entry name" value="Isoprenoid_Synthase_Type_I"/>
    <property type="match status" value="1"/>
</dbReference>
<dbReference type="PROSITE" id="PS00444">
    <property type="entry name" value="POLYPRENYL_SYNTHASE_2"/>
    <property type="match status" value="1"/>
</dbReference>
<name>A0A975J3K3_9BACT</name>
<dbReference type="Pfam" id="PF00348">
    <property type="entry name" value="polyprenyl_synt"/>
    <property type="match status" value="1"/>
</dbReference>
<accession>A0A975J3K3</accession>
<dbReference type="PANTHER" id="PTHR43281">
    <property type="entry name" value="FARNESYL DIPHOSPHATE SYNTHASE"/>
    <property type="match status" value="1"/>
</dbReference>
<evidence type="ECO:0000313" key="9">
    <source>
        <dbReference type="Proteomes" id="UP000676169"/>
    </source>
</evidence>
<comment type="cofactor">
    <cofactor evidence="1">
        <name>Mg(2+)</name>
        <dbReference type="ChEBI" id="CHEBI:18420"/>
    </cofactor>
</comment>
<keyword evidence="9" id="KW-1185">Reference proteome</keyword>
<dbReference type="PROSITE" id="PS00723">
    <property type="entry name" value="POLYPRENYL_SYNTHASE_1"/>
    <property type="match status" value="1"/>
</dbReference>
<reference evidence="8" key="1">
    <citation type="submission" date="2021-04" db="EMBL/GenBank/DDBJ databases">
        <title>Luteolibacter sp. 32A isolated from the skin of an Anderson's salamander (Ambystoma andersonii).</title>
        <authorList>
            <person name="Spergser J."/>
            <person name="Busse H.-J."/>
        </authorList>
    </citation>
    <scope>NUCLEOTIDE SEQUENCE</scope>
    <source>
        <strain evidence="8">32A</strain>
    </source>
</reference>
<keyword evidence="3 7" id="KW-0808">Transferase</keyword>
<dbReference type="FunFam" id="1.10.600.10:FF:000001">
    <property type="entry name" value="Geranylgeranyl diphosphate synthase"/>
    <property type="match status" value="1"/>
</dbReference>
<dbReference type="CDD" id="cd00685">
    <property type="entry name" value="Trans_IPPS_HT"/>
    <property type="match status" value="1"/>
</dbReference>
<keyword evidence="5" id="KW-0460">Magnesium</keyword>
<protein>
    <submittedName>
        <fullName evidence="8">Polyprenyl synthetase family protein</fullName>
    </submittedName>
</protein>
<keyword evidence="4" id="KW-0479">Metal-binding</keyword>
<dbReference type="NCBIfam" id="NF045485">
    <property type="entry name" value="FPPsyn"/>
    <property type="match status" value="1"/>
</dbReference>
<evidence type="ECO:0000256" key="1">
    <source>
        <dbReference type="ARBA" id="ARBA00001946"/>
    </source>
</evidence>
<evidence type="ECO:0000256" key="6">
    <source>
        <dbReference type="ARBA" id="ARBA00023229"/>
    </source>
</evidence>
<dbReference type="Proteomes" id="UP000676169">
    <property type="component" value="Chromosome"/>
</dbReference>
<comment type="similarity">
    <text evidence="2 7">Belongs to the FPP/GGPP synthase family.</text>
</comment>
<dbReference type="AlphaFoldDB" id="A0A975J3K3"/>
<dbReference type="InterPro" id="IPR008949">
    <property type="entry name" value="Isoprenoid_synthase_dom_sf"/>
</dbReference>
<organism evidence="8 9">
    <name type="scientific">Luteolibacter ambystomatis</name>
    <dbReference type="NCBI Taxonomy" id="2824561"/>
    <lineage>
        <taxon>Bacteria</taxon>
        <taxon>Pseudomonadati</taxon>
        <taxon>Verrucomicrobiota</taxon>
        <taxon>Verrucomicrobiia</taxon>
        <taxon>Verrucomicrobiales</taxon>
        <taxon>Verrucomicrobiaceae</taxon>
        <taxon>Luteolibacter</taxon>
    </lineage>
</organism>
<dbReference type="Gene3D" id="1.10.600.10">
    <property type="entry name" value="Farnesyl Diphosphate Synthase"/>
    <property type="match status" value="1"/>
</dbReference>
<dbReference type="GO" id="GO:0046872">
    <property type="term" value="F:metal ion binding"/>
    <property type="evidence" value="ECO:0007669"/>
    <property type="project" value="UniProtKB-KW"/>
</dbReference>
<dbReference type="InterPro" id="IPR053378">
    <property type="entry name" value="Prenyl_diphosphate_synthase"/>
</dbReference>
<dbReference type="InterPro" id="IPR000092">
    <property type="entry name" value="Polyprenyl_synt"/>
</dbReference>
<dbReference type="SUPFAM" id="SSF48576">
    <property type="entry name" value="Terpenoid synthases"/>
    <property type="match status" value="1"/>
</dbReference>
<evidence type="ECO:0000313" key="8">
    <source>
        <dbReference type="EMBL" id="QUE53342.1"/>
    </source>
</evidence>
<dbReference type="GO" id="GO:0016114">
    <property type="term" value="P:terpenoid biosynthetic process"/>
    <property type="evidence" value="ECO:0007669"/>
    <property type="project" value="UniProtKB-ARBA"/>
</dbReference>
<evidence type="ECO:0000256" key="4">
    <source>
        <dbReference type="ARBA" id="ARBA00022723"/>
    </source>
</evidence>
<gene>
    <name evidence="8" type="ORF">KBB96_18255</name>
</gene>
<dbReference type="EMBL" id="CP073100">
    <property type="protein sequence ID" value="QUE53342.1"/>
    <property type="molecule type" value="Genomic_DNA"/>
</dbReference>
<dbReference type="InterPro" id="IPR033749">
    <property type="entry name" value="Polyprenyl_synt_CS"/>
</dbReference>
<sequence>MKSSERARAVELKPYLAARAKEVDAALDQFLPKKTAAPGTIHAAMRYTVFAGGKRLRPILALAAAEACGGKAEDAIAPACAVEVLHTYSLVHDDLPCMDDDDLRRGRPTCHKVYGEGMAVLTGDALLTEAFYILAQTPASDRYGVRHYVAELALTGGSRHLIGGQVLDLEGEGQKPSKARLLKIHEAKTAALLTTSLRLGAMTANATPKQLEALTTFGHALGLAFQVIDDILDVTQSTEVLGKTAGKDAEAAKTTYPALFGLAKSRKEAARLTKEALDALKPFGKKGERLAEIAHYLLDREY</sequence>
<evidence type="ECO:0000256" key="3">
    <source>
        <dbReference type="ARBA" id="ARBA00022679"/>
    </source>
</evidence>
<dbReference type="GO" id="GO:0004659">
    <property type="term" value="F:prenyltransferase activity"/>
    <property type="evidence" value="ECO:0007669"/>
    <property type="project" value="InterPro"/>
</dbReference>
<dbReference type="GO" id="GO:0005737">
    <property type="term" value="C:cytoplasm"/>
    <property type="evidence" value="ECO:0007669"/>
    <property type="project" value="UniProtKB-ARBA"/>
</dbReference>
<dbReference type="PANTHER" id="PTHR43281:SF1">
    <property type="entry name" value="FARNESYL DIPHOSPHATE SYNTHASE"/>
    <property type="match status" value="1"/>
</dbReference>
<evidence type="ECO:0000256" key="2">
    <source>
        <dbReference type="ARBA" id="ARBA00006706"/>
    </source>
</evidence>
<evidence type="ECO:0000256" key="5">
    <source>
        <dbReference type="ARBA" id="ARBA00022842"/>
    </source>
</evidence>
<keyword evidence="6" id="KW-0414">Isoprene biosynthesis</keyword>
<dbReference type="KEGG" id="lamb:KBB96_18255"/>
<dbReference type="SFLD" id="SFLDG01017">
    <property type="entry name" value="Polyprenyl_Transferase_Like"/>
    <property type="match status" value="1"/>
</dbReference>
<proteinExistence type="inferred from homology"/>
<evidence type="ECO:0000256" key="7">
    <source>
        <dbReference type="RuleBase" id="RU004466"/>
    </source>
</evidence>